<dbReference type="AlphaFoldDB" id="A0A0F9RVG9"/>
<comment type="caution">
    <text evidence="1">The sequence shown here is derived from an EMBL/GenBank/DDBJ whole genome shotgun (WGS) entry which is preliminary data.</text>
</comment>
<accession>A0A0F9RVG9</accession>
<name>A0A0F9RVG9_9ZZZZ</name>
<dbReference type="EMBL" id="LAZR01000748">
    <property type="protein sequence ID" value="KKN58789.1"/>
    <property type="molecule type" value="Genomic_DNA"/>
</dbReference>
<gene>
    <name evidence="1" type="ORF">LCGC14_0548840</name>
</gene>
<protein>
    <submittedName>
        <fullName evidence="1">Uncharacterized protein</fullName>
    </submittedName>
</protein>
<sequence length="55" mass="6556">MKPMKMWAWWDNEREKFAHIYDSQKKVEMCFPYGSQHEIKKGKGKLVEVIVVAAK</sequence>
<evidence type="ECO:0000313" key="1">
    <source>
        <dbReference type="EMBL" id="KKN58789.1"/>
    </source>
</evidence>
<organism evidence="1">
    <name type="scientific">marine sediment metagenome</name>
    <dbReference type="NCBI Taxonomy" id="412755"/>
    <lineage>
        <taxon>unclassified sequences</taxon>
        <taxon>metagenomes</taxon>
        <taxon>ecological metagenomes</taxon>
    </lineage>
</organism>
<proteinExistence type="predicted"/>
<reference evidence="1" key="1">
    <citation type="journal article" date="2015" name="Nature">
        <title>Complex archaea that bridge the gap between prokaryotes and eukaryotes.</title>
        <authorList>
            <person name="Spang A."/>
            <person name="Saw J.H."/>
            <person name="Jorgensen S.L."/>
            <person name="Zaremba-Niedzwiedzka K."/>
            <person name="Martijn J."/>
            <person name="Lind A.E."/>
            <person name="van Eijk R."/>
            <person name="Schleper C."/>
            <person name="Guy L."/>
            <person name="Ettema T.J."/>
        </authorList>
    </citation>
    <scope>NUCLEOTIDE SEQUENCE</scope>
</reference>